<keyword evidence="4" id="KW-1185">Reference proteome</keyword>
<protein>
    <submittedName>
        <fullName evidence="3">M15 family metallopeptidase</fullName>
    </submittedName>
</protein>
<dbReference type="Pfam" id="PF13539">
    <property type="entry name" value="Peptidase_M15_4"/>
    <property type="match status" value="1"/>
</dbReference>
<dbReference type="Pfam" id="PF01471">
    <property type="entry name" value="PG_binding_1"/>
    <property type="match status" value="1"/>
</dbReference>
<dbReference type="Proteomes" id="UP000813018">
    <property type="component" value="Unassembled WGS sequence"/>
</dbReference>
<dbReference type="InterPro" id="IPR002477">
    <property type="entry name" value="Peptidoglycan-bd-like"/>
</dbReference>
<dbReference type="InterPro" id="IPR036365">
    <property type="entry name" value="PGBD-like_sf"/>
</dbReference>
<feature type="domain" description="Peptidoglycan binding-like" evidence="1">
    <location>
        <begin position="9"/>
        <end position="62"/>
    </location>
</feature>
<proteinExistence type="predicted"/>
<dbReference type="InterPro" id="IPR039561">
    <property type="entry name" value="Peptidase_M15C"/>
</dbReference>
<dbReference type="EMBL" id="JAHYXK010000022">
    <property type="protein sequence ID" value="MBW7468924.1"/>
    <property type="molecule type" value="Genomic_DNA"/>
</dbReference>
<dbReference type="Gene3D" id="3.30.1380.10">
    <property type="match status" value="1"/>
</dbReference>
<feature type="domain" description="Peptidase M15C" evidence="2">
    <location>
        <begin position="189"/>
        <end position="253"/>
    </location>
</feature>
<gene>
    <name evidence="3" type="ORF">K0O23_17745</name>
</gene>
<name>A0ABS7CYK3_9BACT</name>
<evidence type="ECO:0000313" key="4">
    <source>
        <dbReference type="Proteomes" id="UP000813018"/>
    </source>
</evidence>
<reference evidence="3 4" key="1">
    <citation type="journal article" date="2016" name="Int. J. Syst. Evol. Microbiol.">
        <title>Pontibacter aydingkolensis sp. nov., isolated from soil of a salt lake.</title>
        <authorList>
            <person name="Osman G."/>
            <person name="Zhang T."/>
            <person name="Lou K."/>
            <person name="Gao Y."/>
            <person name="Chang W."/>
            <person name="Lin Q."/>
            <person name="Yang H.M."/>
            <person name="Huo X.D."/>
            <person name="Wang N."/>
        </authorList>
    </citation>
    <scope>NUCLEOTIDE SEQUENCE [LARGE SCALE GENOMIC DNA]</scope>
    <source>
        <strain evidence="3 4">KACC 19255</strain>
    </source>
</reference>
<accession>A0ABS7CYK3</accession>
<evidence type="ECO:0000313" key="3">
    <source>
        <dbReference type="EMBL" id="MBW7468924.1"/>
    </source>
</evidence>
<comment type="caution">
    <text evidence="3">The sequence shown here is derived from an EMBL/GenBank/DDBJ whole genome shotgun (WGS) entry which is preliminary data.</text>
</comment>
<dbReference type="Gene3D" id="1.10.101.10">
    <property type="entry name" value="PGBD-like superfamily/PGBD"/>
    <property type="match status" value="1"/>
</dbReference>
<dbReference type="SUPFAM" id="SSF47090">
    <property type="entry name" value="PGBD-like"/>
    <property type="match status" value="1"/>
</dbReference>
<evidence type="ECO:0000259" key="2">
    <source>
        <dbReference type="Pfam" id="PF13539"/>
    </source>
</evidence>
<dbReference type="RefSeq" id="WP_219878798.1">
    <property type="nucleotide sequence ID" value="NZ_JAHYXK010000022.1"/>
</dbReference>
<dbReference type="InterPro" id="IPR036366">
    <property type="entry name" value="PGBDSf"/>
</dbReference>
<dbReference type="InterPro" id="IPR009045">
    <property type="entry name" value="Zn_M74/Hedgehog-like"/>
</dbReference>
<evidence type="ECO:0000259" key="1">
    <source>
        <dbReference type="Pfam" id="PF01471"/>
    </source>
</evidence>
<dbReference type="SUPFAM" id="SSF55166">
    <property type="entry name" value="Hedgehog/DD-peptidase"/>
    <property type="match status" value="1"/>
</dbReference>
<organism evidence="3 4">
    <name type="scientific">Pontibacter aydingkolensis</name>
    <dbReference type="NCBI Taxonomy" id="1911536"/>
    <lineage>
        <taxon>Bacteria</taxon>
        <taxon>Pseudomonadati</taxon>
        <taxon>Bacteroidota</taxon>
        <taxon>Cytophagia</taxon>
        <taxon>Cytophagales</taxon>
        <taxon>Hymenobacteraceae</taxon>
        <taxon>Pontibacter</taxon>
    </lineage>
</organism>
<sequence>MNVIKIGDRGDDVLKWQFFLIGQYLNPGVADGIFGEQTKAASMAFQRMHGLQPDGIIGNKTVGMAMTLGFGVLDDERESILGAHWPPKPGFRPLLSHAARANVFGHFNYRHRPLPGNPENIEVLDNWASRHLVRVEVPQLIPIKGSAGVYFHRRAADQLAQLWHDWEQAGLLHHVLTWEGAYAPRFIRGSRSILSNHAFGTAFDINYAWNKLGTQPALVGQKGSVRQLVNIAHQNGFYWGGHFNRQDGMHFEIAWLR</sequence>